<dbReference type="GeneID" id="71980327"/>
<dbReference type="RefSeq" id="XP_047756362.1">
    <property type="nucleotide sequence ID" value="XM_047899597.1"/>
</dbReference>
<reference evidence="1" key="2">
    <citation type="journal article" date="2022" name="Microb. Genom.">
        <title>A chromosome-scale genome assembly of the tomato pathogen Cladosporium fulvum reveals a compartmentalized genome architecture and the presence of a dispensable chromosome.</title>
        <authorList>
            <person name="Zaccaron A.Z."/>
            <person name="Chen L.H."/>
            <person name="Samaras A."/>
            <person name="Stergiopoulos I."/>
        </authorList>
    </citation>
    <scope>NUCLEOTIDE SEQUENCE</scope>
    <source>
        <strain evidence="1">Race5_Kim</strain>
    </source>
</reference>
<evidence type="ECO:0000313" key="1">
    <source>
        <dbReference type="EMBL" id="UJO11996.1"/>
    </source>
</evidence>
<dbReference type="Proteomes" id="UP000756132">
    <property type="component" value="Chromosome 1"/>
</dbReference>
<proteinExistence type="predicted"/>
<dbReference type="AlphaFoldDB" id="A0A9Q8L731"/>
<accession>A0A9Q8L731</accession>
<keyword evidence="2" id="KW-1185">Reference proteome</keyword>
<gene>
    <name evidence="1" type="ORF">CLAFUR5_00449</name>
</gene>
<dbReference type="KEGG" id="ffu:CLAFUR5_00449"/>
<organism evidence="1 2">
    <name type="scientific">Passalora fulva</name>
    <name type="common">Tomato leaf mold</name>
    <name type="synonym">Cladosporium fulvum</name>
    <dbReference type="NCBI Taxonomy" id="5499"/>
    <lineage>
        <taxon>Eukaryota</taxon>
        <taxon>Fungi</taxon>
        <taxon>Dikarya</taxon>
        <taxon>Ascomycota</taxon>
        <taxon>Pezizomycotina</taxon>
        <taxon>Dothideomycetes</taxon>
        <taxon>Dothideomycetidae</taxon>
        <taxon>Mycosphaerellales</taxon>
        <taxon>Mycosphaerellaceae</taxon>
        <taxon>Fulvia</taxon>
    </lineage>
</organism>
<sequence>MESFVDTTDELVGQARVDHMFASSTTCREGDPIETSENSMCFKLPCAGHSVDPLHHHTMKPRGRCKTNATWQSHLTLRTRDHFALRDPLRAVVTESQSPNIQFTTPAGLPSANATSFCLGKLGLMDIPRFR</sequence>
<reference evidence="1" key="1">
    <citation type="submission" date="2021-12" db="EMBL/GenBank/DDBJ databases">
        <authorList>
            <person name="Zaccaron A."/>
            <person name="Stergiopoulos I."/>
        </authorList>
    </citation>
    <scope>NUCLEOTIDE SEQUENCE</scope>
    <source>
        <strain evidence="1">Race5_Kim</strain>
    </source>
</reference>
<evidence type="ECO:0000313" key="2">
    <source>
        <dbReference type="Proteomes" id="UP000756132"/>
    </source>
</evidence>
<name>A0A9Q8L731_PASFU</name>
<protein>
    <submittedName>
        <fullName evidence="1">Uncharacterized protein</fullName>
    </submittedName>
</protein>
<dbReference type="EMBL" id="CP090163">
    <property type="protein sequence ID" value="UJO11996.1"/>
    <property type="molecule type" value="Genomic_DNA"/>
</dbReference>